<gene>
    <name evidence="8" type="primary">fliD</name>
    <name evidence="8" type="ORF">OFY17_01235</name>
</gene>
<name>A0ABT2YP16_9GAMM</name>
<reference evidence="8 9" key="1">
    <citation type="submission" date="2022-10" db="EMBL/GenBank/DDBJ databases">
        <title>Marinomonas transparenta sp. nov. and Marinomonas sargassi sp. nov., isolated from marine alga (Sargassum natans (L.) Gaillon).</title>
        <authorList>
            <person name="Wang Y."/>
        </authorList>
    </citation>
    <scope>NUCLEOTIDE SEQUENCE [LARGE SCALE GENOMIC DNA]</scope>
    <source>
        <strain evidence="8 9">C2222</strain>
    </source>
</reference>
<proteinExistence type="inferred from homology"/>
<feature type="domain" description="Flagellar hook-associated protein 2 N-terminal" evidence="6">
    <location>
        <begin position="10"/>
        <end position="108"/>
    </location>
</feature>
<dbReference type="EMBL" id="JAOVZB010000001">
    <property type="protein sequence ID" value="MCV2401495.1"/>
    <property type="molecule type" value="Genomic_DNA"/>
</dbReference>
<dbReference type="RefSeq" id="WP_263528870.1">
    <property type="nucleotide sequence ID" value="NZ_JAOVZB010000001.1"/>
</dbReference>
<evidence type="ECO:0000313" key="9">
    <source>
        <dbReference type="Proteomes" id="UP001209713"/>
    </source>
</evidence>
<comment type="similarity">
    <text evidence="1 5">Belongs to the FliD family.</text>
</comment>
<feature type="coiled-coil region" evidence="5">
    <location>
        <begin position="416"/>
        <end position="443"/>
    </location>
</feature>
<evidence type="ECO:0000259" key="6">
    <source>
        <dbReference type="Pfam" id="PF02465"/>
    </source>
</evidence>
<evidence type="ECO:0000256" key="5">
    <source>
        <dbReference type="RuleBase" id="RU362066"/>
    </source>
</evidence>
<dbReference type="Pfam" id="PF07195">
    <property type="entry name" value="FliD_C"/>
    <property type="match status" value="1"/>
</dbReference>
<evidence type="ECO:0000256" key="2">
    <source>
        <dbReference type="ARBA" id="ARBA00011255"/>
    </source>
</evidence>
<feature type="domain" description="Flagellar hook-associated protein 2 C-terminal" evidence="7">
    <location>
        <begin position="247"/>
        <end position="459"/>
    </location>
</feature>
<organism evidence="8 9">
    <name type="scientific">Marinomonas sargassi</name>
    <dbReference type="NCBI Taxonomy" id="2984494"/>
    <lineage>
        <taxon>Bacteria</taxon>
        <taxon>Pseudomonadati</taxon>
        <taxon>Pseudomonadota</taxon>
        <taxon>Gammaproteobacteria</taxon>
        <taxon>Oceanospirillales</taxon>
        <taxon>Oceanospirillaceae</taxon>
        <taxon>Marinomonas</taxon>
    </lineage>
</organism>
<dbReference type="PANTHER" id="PTHR30288">
    <property type="entry name" value="FLAGELLAR CAP/ASSEMBLY PROTEIN FLID"/>
    <property type="match status" value="1"/>
</dbReference>
<dbReference type="InterPro" id="IPR010809">
    <property type="entry name" value="FliD_C"/>
</dbReference>
<dbReference type="Pfam" id="PF07196">
    <property type="entry name" value="Flagellin_IN"/>
    <property type="match status" value="1"/>
</dbReference>
<dbReference type="Pfam" id="PF02465">
    <property type="entry name" value="FliD_N"/>
    <property type="match status" value="1"/>
</dbReference>
<dbReference type="PANTHER" id="PTHR30288:SF0">
    <property type="entry name" value="FLAGELLAR HOOK-ASSOCIATED PROTEIN 2"/>
    <property type="match status" value="1"/>
</dbReference>
<keyword evidence="5" id="KW-0964">Secreted</keyword>
<accession>A0ABT2YP16</accession>
<keyword evidence="8" id="KW-0966">Cell projection</keyword>
<dbReference type="InterPro" id="IPR003481">
    <property type="entry name" value="FliD_N"/>
</dbReference>
<evidence type="ECO:0000256" key="4">
    <source>
        <dbReference type="ARBA" id="ARBA00023143"/>
    </source>
</evidence>
<comment type="caution">
    <text evidence="8">The sequence shown here is derived from an EMBL/GenBank/DDBJ whole genome shotgun (WGS) entry which is preliminary data.</text>
</comment>
<evidence type="ECO:0000259" key="7">
    <source>
        <dbReference type="Pfam" id="PF07195"/>
    </source>
</evidence>
<comment type="function">
    <text evidence="5">Required for morphogenesis and for the elongation of the flagellar filament by facilitating polymerization of the flagellin monomers at the tip of growing filament. Forms a capping structure, which prevents flagellin subunits (transported through the central channel of the flagellum) from leaking out without polymerization at the distal end.</text>
</comment>
<keyword evidence="3 5" id="KW-0175">Coiled coil</keyword>
<keyword evidence="4 5" id="KW-0975">Bacterial flagellum</keyword>
<evidence type="ECO:0000313" key="8">
    <source>
        <dbReference type="EMBL" id="MCV2401495.1"/>
    </source>
</evidence>
<evidence type="ECO:0000256" key="1">
    <source>
        <dbReference type="ARBA" id="ARBA00009764"/>
    </source>
</evidence>
<dbReference type="InterPro" id="IPR040026">
    <property type="entry name" value="FliD"/>
</dbReference>
<keyword evidence="8" id="KW-0969">Cilium</keyword>
<dbReference type="Proteomes" id="UP001209713">
    <property type="component" value="Unassembled WGS sequence"/>
</dbReference>
<keyword evidence="8" id="KW-0282">Flagellum</keyword>
<comment type="subunit">
    <text evidence="2 5">Homopentamer.</text>
</comment>
<comment type="subcellular location">
    <subcellularLocation>
        <location evidence="5">Secreted</location>
    </subcellularLocation>
    <subcellularLocation>
        <location evidence="5">Bacterial flagellum</location>
    </subcellularLocation>
</comment>
<protein>
    <recommendedName>
        <fullName evidence="5">Flagellar hook-associated protein 2</fullName>
        <shortName evidence="5">HAP2</shortName>
    </recommendedName>
    <alternativeName>
        <fullName evidence="5">Flagellar cap protein</fullName>
    </alternativeName>
</protein>
<evidence type="ECO:0000256" key="3">
    <source>
        <dbReference type="ARBA" id="ARBA00023054"/>
    </source>
</evidence>
<sequence>MSIGSLGAGSGMDLEALVDKLVSAQRDAKVRIYQDKINEYEAELSALGKVSLAIEDFKSISQALNNEDLFTKRNAFINQEEGQESIAITTDNTAGNGSYSIAVEQLARGSRVMSATGTFSSSDEVITNQDAILTFQAGSNEFSIDVPADTTLSELRNLINSSEDNFGVSANLVDDGNGNLFYTVTSSIQGAGNSLAISSELASIEVDDSADASIEDVVEVYSGLTIDSVSTEGLFAGMYTPVGDESSNAIITVDGIQVTNDTNVFEDTVAGLSIEALEVSDGAKKVEISFDQQTVQQTIEEFIVAYNDLAYTFKENSAKGEVLNGNSLLRNLKNSLVNELTSTRSDAGDFTTIFDLGVKLGSDGILSFDSYKFEEAIKSGYADVAALFSGDGGLAESLENVLSSYTGAAGMTNALKDSIRSSISTTEDSLENYEERMIRYEESLRDKFTGLDSRLAGMNAQGNYLNSVLAKM</sequence>
<dbReference type="InterPro" id="IPR010810">
    <property type="entry name" value="Flagellin_hook_IN_motif"/>
</dbReference>
<keyword evidence="9" id="KW-1185">Reference proteome</keyword>